<dbReference type="OrthoDB" id="1952125at2"/>
<proteinExistence type="predicted"/>
<sequence>MSINEKFIINLQGKSFVTYEGLLDLAHQKSLKSIQVELIQVPSKDNNMTAICKAVVVAENGTFVDYGDASPMSVNSTIQPHIIRMASTRAKARALRDLTNVGMTSIEEINIEGVSEDKNLEFDDFSSEDYFVEPPTRRQIETIKKLSDDLRKDIDITSLSKKSAGTLISSLLEEKHKRH</sequence>
<dbReference type="Proteomes" id="UP000198625">
    <property type="component" value="Unassembled WGS sequence"/>
</dbReference>
<dbReference type="RefSeq" id="WP_091731212.1">
    <property type="nucleotide sequence ID" value="NZ_FNQE01000025.1"/>
</dbReference>
<accession>A0A1H3R6U0</accession>
<protein>
    <submittedName>
        <fullName evidence="1">Uncharacterized protein</fullName>
    </submittedName>
</protein>
<dbReference type="AlphaFoldDB" id="A0A1H3R6U0"/>
<evidence type="ECO:0000313" key="2">
    <source>
        <dbReference type="Proteomes" id="UP000198625"/>
    </source>
</evidence>
<evidence type="ECO:0000313" key="1">
    <source>
        <dbReference type="EMBL" id="SDZ21306.1"/>
    </source>
</evidence>
<reference evidence="1 2" key="1">
    <citation type="submission" date="2016-10" db="EMBL/GenBank/DDBJ databases">
        <authorList>
            <person name="de Groot N.N."/>
        </authorList>
    </citation>
    <scope>NUCLEOTIDE SEQUENCE [LARGE SCALE GENOMIC DNA]</scope>
    <source>
        <strain evidence="1 2">DSM 21650</strain>
    </source>
</reference>
<keyword evidence="2" id="KW-1185">Reference proteome</keyword>
<organism evidence="1 2">
    <name type="scientific">Proteiniborus ethanoligenes</name>
    <dbReference type="NCBI Taxonomy" id="415015"/>
    <lineage>
        <taxon>Bacteria</taxon>
        <taxon>Bacillati</taxon>
        <taxon>Bacillota</taxon>
        <taxon>Clostridia</taxon>
        <taxon>Eubacteriales</taxon>
        <taxon>Proteiniborus</taxon>
    </lineage>
</organism>
<dbReference type="STRING" id="415015.SAMN05660462_02238"/>
<dbReference type="EMBL" id="FNQE01000025">
    <property type="protein sequence ID" value="SDZ21306.1"/>
    <property type="molecule type" value="Genomic_DNA"/>
</dbReference>
<name>A0A1H3R6U0_9FIRM</name>
<gene>
    <name evidence="1" type="ORF">SAMN05660462_02238</name>
</gene>